<evidence type="ECO:0000313" key="2">
    <source>
        <dbReference type="EMBL" id="QEV21957.1"/>
    </source>
</evidence>
<accession>A0A5J6HY64</accession>
<reference evidence="2 3" key="1">
    <citation type="submission" date="2017-09" db="EMBL/GenBank/DDBJ databases">
        <authorList>
            <person name="Lee N."/>
            <person name="Cho B.-K."/>
        </authorList>
    </citation>
    <scope>NUCLEOTIDE SEQUENCE [LARGE SCALE GENOMIC DNA]</scope>
    <source>
        <strain evidence="2 3">ATCC 12461</strain>
    </source>
</reference>
<feature type="region of interest" description="Disordered" evidence="1">
    <location>
        <begin position="71"/>
        <end position="93"/>
    </location>
</feature>
<evidence type="ECO:0000256" key="1">
    <source>
        <dbReference type="SAM" id="MobiDB-lite"/>
    </source>
</evidence>
<dbReference type="EMBL" id="CP023695">
    <property type="protein sequence ID" value="QEV21957.1"/>
    <property type="molecule type" value="Genomic_DNA"/>
</dbReference>
<sequence length="93" mass="9366">MLRSSARGVSLGAVPAQAMWPSGRTRAAQTRVKSAGSRNGAAVWTRSPAWVCPGEAAAAGEGQQEVAVGAQQSEQGVSPRVTPGGAKQCAMAC</sequence>
<dbReference type="Proteomes" id="UP000326553">
    <property type="component" value="Chromosome"/>
</dbReference>
<organism evidence="2 3">
    <name type="scientific">Streptomyces alboniger</name>
    <dbReference type="NCBI Taxonomy" id="132473"/>
    <lineage>
        <taxon>Bacteria</taxon>
        <taxon>Bacillati</taxon>
        <taxon>Actinomycetota</taxon>
        <taxon>Actinomycetes</taxon>
        <taxon>Kitasatosporales</taxon>
        <taxon>Streptomycetaceae</taxon>
        <taxon>Streptomyces</taxon>
        <taxon>Streptomyces aurantiacus group</taxon>
    </lineage>
</organism>
<dbReference type="KEGG" id="salw:CP975_34590"/>
<keyword evidence="3" id="KW-1185">Reference proteome</keyword>
<name>A0A5J6HY64_STRAD</name>
<protein>
    <submittedName>
        <fullName evidence="2">Uncharacterized protein</fullName>
    </submittedName>
</protein>
<dbReference type="AlphaFoldDB" id="A0A5J6HY64"/>
<gene>
    <name evidence="2" type="ORF">CP975_34590</name>
</gene>
<evidence type="ECO:0000313" key="3">
    <source>
        <dbReference type="Proteomes" id="UP000326553"/>
    </source>
</evidence>
<proteinExistence type="predicted"/>